<dbReference type="PANTHER" id="PTHR10773">
    <property type="entry name" value="DNA-DIRECTED RNA POLYMERASES I, II, AND III SUBUNIT RPABC2"/>
    <property type="match status" value="1"/>
</dbReference>
<dbReference type="PANTHER" id="PTHR10773:SF19">
    <property type="match status" value="1"/>
</dbReference>
<protein>
    <recommendedName>
        <fullName evidence="2">DUF7869 domain-containing protein</fullName>
    </recommendedName>
</protein>
<keyword evidence="4" id="KW-1185">Reference proteome</keyword>
<organism evidence="3 4">
    <name type="scientific">Rhamnusium bicolor</name>
    <dbReference type="NCBI Taxonomy" id="1586634"/>
    <lineage>
        <taxon>Eukaryota</taxon>
        <taxon>Metazoa</taxon>
        <taxon>Ecdysozoa</taxon>
        <taxon>Arthropoda</taxon>
        <taxon>Hexapoda</taxon>
        <taxon>Insecta</taxon>
        <taxon>Pterygota</taxon>
        <taxon>Neoptera</taxon>
        <taxon>Endopterygota</taxon>
        <taxon>Coleoptera</taxon>
        <taxon>Polyphaga</taxon>
        <taxon>Cucujiformia</taxon>
        <taxon>Chrysomeloidea</taxon>
        <taxon>Cerambycidae</taxon>
        <taxon>Lepturinae</taxon>
        <taxon>Rhagiini</taxon>
        <taxon>Rhamnusium</taxon>
    </lineage>
</organism>
<feature type="compositionally biased region" description="Acidic residues" evidence="1">
    <location>
        <begin position="73"/>
        <end position="84"/>
    </location>
</feature>
<name>A0AAV8WYR1_9CUCU</name>
<evidence type="ECO:0000313" key="3">
    <source>
        <dbReference type="EMBL" id="KAJ8931639.1"/>
    </source>
</evidence>
<feature type="compositionally biased region" description="Basic residues" evidence="1">
    <location>
        <begin position="89"/>
        <end position="105"/>
    </location>
</feature>
<evidence type="ECO:0000259" key="2">
    <source>
        <dbReference type="Pfam" id="PF25273"/>
    </source>
</evidence>
<feature type="compositionally biased region" description="Polar residues" evidence="1">
    <location>
        <begin position="121"/>
        <end position="131"/>
    </location>
</feature>
<dbReference type="EMBL" id="JANEYF010004271">
    <property type="protein sequence ID" value="KAJ8931639.1"/>
    <property type="molecule type" value="Genomic_DNA"/>
</dbReference>
<feature type="region of interest" description="Disordered" evidence="1">
    <location>
        <begin position="1"/>
        <end position="134"/>
    </location>
</feature>
<proteinExistence type="predicted"/>
<dbReference type="Proteomes" id="UP001162156">
    <property type="component" value="Unassembled WGS sequence"/>
</dbReference>
<reference evidence="3" key="1">
    <citation type="journal article" date="2023" name="Insect Mol. Biol.">
        <title>Genome sequencing provides insights into the evolution of gene families encoding plant cell wall-degrading enzymes in longhorned beetles.</title>
        <authorList>
            <person name="Shin N.R."/>
            <person name="Okamura Y."/>
            <person name="Kirsch R."/>
            <person name="Pauchet Y."/>
        </authorList>
    </citation>
    <scope>NUCLEOTIDE SEQUENCE</scope>
    <source>
        <strain evidence="3">RBIC_L_NR</strain>
    </source>
</reference>
<dbReference type="Pfam" id="PF25273">
    <property type="entry name" value="DUF7869"/>
    <property type="match status" value="1"/>
</dbReference>
<feature type="domain" description="DUF7869" evidence="2">
    <location>
        <begin position="436"/>
        <end position="540"/>
    </location>
</feature>
<accession>A0AAV8WYR1</accession>
<dbReference type="AlphaFoldDB" id="A0AAV8WYR1"/>
<comment type="caution">
    <text evidence="3">The sequence shown here is derived from an EMBL/GenBank/DDBJ whole genome shotgun (WGS) entry which is preliminary data.</text>
</comment>
<evidence type="ECO:0000256" key="1">
    <source>
        <dbReference type="SAM" id="MobiDB-lite"/>
    </source>
</evidence>
<dbReference type="InterPro" id="IPR057191">
    <property type="entry name" value="DUF7869"/>
</dbReference>
<gene>
    <name evidence="3" type="ORF">NQ314_015433</name>
</gene>
<feature type="compositionally biased region" description="Low complexity" evidence="1">
    <location>
        <begin position="32"/>
        <end position="43"/>
    </location>
</feature>
<evidence type="ECO:0000313" key="4">
    <source>
        <dbReference type="Proteomes" id="UP001162156"/>
    </source>
</evidence>
<sequence length="549" mass="63415">MKQNDYYLFTDEKPGGSSTKAVSDESEESDSSEGSTTSSSSGNSHEEDSDDSVLDPNYTPVDVNSRNNQLPDELLELAESDESTVDNRRKVKHSCQTKKQGKKRVAKPEDWHKNKAKRARNSGTSYITSSASRKKFPERKMMPPCTQKCRLKCSTKISEDDRNKIFADYWSLKDLQRQRDFLLASMVEIKPKYRYVKENTTREPSHNNAFYFEINKEKIQICKLFFKATLGINDRPIRTVLQKRTMFSGQMITEDQRGKHGKHAKIDDKIKDGVRAHINSIPRIPSHYCRAGSSREYIEGGKSLADLHRDYVDTCKKNNEAFVNYMMYSRIFNHEFNVSFFIPKKDQCDLCVEYSNSKPEEKIEMEVRYQNHLKEIQLARKEKEQDKTSHSGAVAVFDLQSVLPCPTAQSSKFYYVSKLSVFNLTVFDLKSNEVQCFVWHEGELNRGANEIGTCLMRYFNFLSDKYKTNGDQEEDELEIVLFSDNCAGQQKNKFIVGMYFYALTQYNIKSITHKFLITGHSQNERDNAHSVIERQINRAKKAGPIYSPE</sequence>